<dbReference type="RefSeq" id="WP_120202834.1">
    <property type="nucleotide sequence ID" value="NZ_RAQJ01000008.1"/>
</dbReference>
<evidence type="ECO:0000313" key="7">
    <source>
        <dbReference type="EMBL" id="RKE90273.1"/>
    </source>
</evidence>
<dbReference type="Pfam" id="PF02646">
    <property type="entry name" value="RmuC"/>
    <property type="match status" value="1"/>
</dbReference>
<evidence type="ECO:0000256" key="6">
    <source>
        <dbReference type="SAM" id="Phobius"/>
    </source>
</evidence>
<keyword evidence="6" id="KW-0812">Transmembrane</keyword>
<accession>A0A420DEQ6</accession>
<evidence type="ECO:0000256" key="5">
    <source>
        <dbReference type="SAM" id="Coils"/>
    </source>
</evidence>
<organism evidence="7 8">
    <name type="scientific">Ichthyenterobacterium magnum</name>
    <dbReference type="NCBI Taxonomy" id="1230530"/>
    <lineage>
        <taxon>Bacteria</taxon>
        <taxon>Pseudomonadati</taxon>
        <taxon>Bacteroidota</taxon>
        <taxon>Flavobacteriia</taxon>
        <taxon>Flavobacteriales</taxon>
        <taxon>Flavobacteriaceae</taxon>
        <taxon>Ichthyenterobacterium</taxon>
    </lineage>
</organism>
<dbReference type="Gene3D" id="1.10.287.1490">
    <property type="match status" value="1"/>
</dbReference>
<protein>
    <submittedName>
        <fullName evidence="7">DNA recombination protein RmuC</fullName>
    </submittedName>
</protein>
<evidence type="ECO:0000256" key="1">
    <source>
        <dbReference type="ARBA" id="ARBA00003416"/>
    </source>
</evidence>
<dbReference type="Proteomes" id="UP000284892">
    <property type="component" value="Unassembled WGS sequence"/>
</dbReference>
<dbReference type="AlphaFoldDB" id="A0A420DEQ6"/>
<keyword evidence="4" id="KW-0233">DNA recombination</keyword>
<comment type="caution">
    <text evidence="7">The sequence shown here is derived from an EMBL/GenBank/DDBJ whole genome shotgun (WGS) entry which is preliminary data.</text>
</comment>
<keyword evidence="8" id="KW-1185">Reference proteome</keyword>
<reference evidence="7 8" key="1">
    <citation type="submission" date="2018-09" db="EMBL/GenBank/DDBJ databases">
        <title>Genomic Encyclopedia of Archaeal and Bacterial Type Strains, Phase II (KMG-II): from individual species to whole genera.</title>
        <authorList>
            <person name="Goeker M."/>
        </authorList>
    </citation>
    <scope>NUCLEOTIDE SEQUENCE [LARGE SCALE GENOMIC DNA]</scope>
    <source>
        <strain evidence="7 8">DSM 26283</strain>
    </source>
</reference>
<dbReference type="PANTHER" id="PTHR30563">
    <property type="entry name" value="DNA RECOMBINATION PROTEIN RMUC"/>
    <property type="match status" value="1"/>
</dbReference>
<evidence type="ECO:0000256" key="2">
    <source>
        <dbReference type="ARBA" id="ARBA00009840"/>
    </source>
</evidence>
<evidence type="ECO:0000256" key="3">
    <source>
        <dbReference type="ARBA" id="ARBA00023054"/>
    </source>
</evidence>
<gene>
    <name evidence="7" type="ORF">BXY80_2740</name>
</gene>
<keyword evidence="6" id="KW-0472">Membrane</keyword>
<keyword evidence="3 5" id="KW-0175">Coiled coil</keyword>
<dbReference type="InterPro" id="IPR003798">
    <property type="entry name" value="DNA_recombination_RmuC"/>
</dbReference>
<proteinExistence type="inferred from homology"/>
<evidence type="ECO:0000256" key="4">
    <source>
        <dbReference type="ARBA" id="ARBA00023172"/>
    </source>
</evidence>
<comment type="function">
    <text evidence="1">Involved in DNA recombination.</text>
</comment>
<dbReference type="GO" id="GO:0006310">
    <property type="term" value="P:DNA recombination"/>
    <property type="evidence" value="ECO:0007669"/>
    <property type="project" value="UniProtKB-KW"/>
</dbReference>
<dbReference type="OrthoDB" id="370725at2"/>
<comment type="similarity">
    <text evidence="2">Belongs to the RmuC family.</text>
</comment>
<feature type="transmembrane region" description="Helical" evidence="6">
    <location>
        <begin position="5"/>
        <end position="23"/>
    </location>
</feature>
<dbReference type="PANTHER" id="PTHR30563:SF0">
    <property type="entry name" value="DNA RECOMBINATION PROTEIN RMUC"/>
    <property type="match status" value="1"/>
</dbReference>
<name>A0A420DEQ6_9FLAO</name>
<dbReference type="EMBL" id="RAQJ01000008">
    <property type="protein sequence ID" value="RKE90273.1"/>
    <property type="molecule type" value="Genomic_DNA"/>
</dbReference>
<dbReference type="SUPFAM" id="SSF90257">
    <property type="entry name" value="Myosin rod fragments"/>
    <property type="match status" value="1"/>
</dbReference>
<feature type="coiled-coil region" evidence="5">
    <location>
        <begin position="45"/>
        <end position="142"/>
    </location>
</feature>
<evidence type="ECO:0000313" key="8">
    <source>
        <dbReference type="Proteomes" id="UP000284892"/>
    </source>
</evidence>
<sequence length="489" mass="55287">MEAKYIYLIVGLIIGAVIAYLWLKQQFSAQNATLKAQTTHAQDEQTVLQKEVDALSEENSTLKNEISNLKTTIAEKKVALDGLEKDLNKLQLQFNKLEEGFNAKTESYNALNSQLATANADNKSLKEKLVSQKEEMDAMGKKFNAEFKNIASEILKDNTKSFSEVNEAKINELLKPLNKDIAAFKTKVEEVYDKEAKERFSLGEKVKELAEKSDKISQDAINLTNALKGEVKTQGRWGEMILENILEISGLAKGQEYFMEHQLFGPDGKALRSEVEGKKMRPDALIKYPDERNVIIDSKVSLNAFTRYFEATTPEQQSEAIEEHVKAIKNHIIGLSAKGYDDYDKALDFVMMFIPSEPAYIAAMQSDPNLWNYAYDKRILLMNPTNLITALKLIVDLWKREYQNQNAIEIAGRGEKLYKKFVGFVENMEKVGDNIDRAKSAYDDAYGQLSTGRDNLVTQATKLKELGNFQPKKDINQTLIDSAQQNGQE</sequence>
<keyword evidence="6" id="KW-1133">Transmembrane helix</keyword>